<keyword evidence="2" id="KW-1185">Reference proteome</keyword>
<organism evidence="1 2">
    <name type="scientific">Iningainema tapete BLCC-T55</name>
    <dbReference type="NCBI Taxonomy" id="2748662"/>
    <lineage>
        <taxon>Bacteria</taxon>
        <taxon>Bacillati</taxon>
        <taxon>Cyanobacteriota</taxon>
        <taxon>Cyanophyceae</taxon>
        <taxon>Nostocales</taxon>
        <taxon>Scytonemataceae</taxon>
        <taxon>Iningainema tapete</taxon>
    </lineage>
</organism>
<evidence type="ECO:0000313" key="2">
    <source>
        <dbReference type="Proteomes" id="UP000629098"/>
    </source>
</evidence>
<comment type="caution">
    <text evidence="1">The sequence shown here is derived from an EMBL/GenBank/DDBJ whole genome shotgun (WGS) entry which is preliminary data.</text>
</comment>
<accession>A0A8J6XKF5</accession>
<dbReference type="EMBL" id="JACXAE010000050">
    <property type="protein sequence ID" value="MBD2773179.1"/>
    <property type="molecule type" value="Genomic_DNA"/>
</dbReference>
<dbReference type="Proteomes" id="UP000629098">
    <property type="component" value="Unassembled WGS sequence"/>
</dbReference>
<evidence type="ECO:0000313" key="1">
    <source>
        <dbReference type="EMBL" id="MBD2773179.1"/>
    </source>
</evidence>
<dbReference type="RefSeq" id="WP_190828652.1">
    <property type="nucleotide sequence ID" value="NZ_CAWPPI010000050.1"/>
</dbReference>
<sequence length="111" mass="13353">MLKLGRNSTSWEPTWKHGKTKTIRVPITLADQILEYARAIDAKSPPDQENLAIGRCEVFQWHILQILDEFIEVKRKQSPSHRHDPNMPFLRDVPTWRKFNEFYHWVKLRKF</sequence>
<proteinExistence type="predicted"/>
<reference evidence="1" key="1">
    <citation type="submission" date="2020-09" db="EMBL/GenBank/DDBJ databases">
        <title>Iningainema tapete sp. nov. (Scytonemataceae, Cyanobacteria) from greenhouses in central Florida (USA) produces two types of nodularin with biosynthetic potential for microcystin-LR and anabaenopeptins.</title>
        <authorList>
            <person name="Berthold D.E."/>
            <person name="Lefler F.W."/>
            <person name="Huang I.-S."/>
            <person name="Abdulla H."/>
            <person name="Zimba P.V."/>
            <person name="Laughinghouse H.D. IV."/>
        </authorList>
    </citation>
    <scope>NUCLEOTIDE SEQUENCE</scope>
    <source>
        <strain evidence="1">BLCCT55</strain>
    </source>
</reference>
<protein>
    <submittedName>
        <fullName evidence="1">Uncharacterized protein</fullName>
    </submittedName>
</protein>
<gene>
    <name evidence="1" type="ORF">ICL16_14160</name>
</gene>
<dbReference type="AlphaFoldDB" id="A0A8J6XKF5"/>
<name>A0A8J6XKF5_9CYAN</name>